<feature type="compositionally biased region" description="Basic and acidic residues" evidence="1">
    <location>
        <begin position="85"/>
        <end position="107"/>
    </location>
</feature>
<reference evidence="2 3" key="1">
    <citation type="submission" date="2019-06" db="EMBL/GenBank/DDBJ databases">
        <title>Sequencing the genomes of 1000 actinobacteria strains.</title>
        <authorList>
            <person name="Klenk H.-P."/>
        </authorList>
    </citation>
    <scope>NUCLEOTIDE SEQUENCE [LARGE SCALE GENOMIC DNA]</scope>
    <source>
        <strain evidence="2 3">DSM 21947</strain>
    </source>
</reference>
<feature type="compositionally biased region" description="Low complexity" evidence="1">
    <location>
        <begin position="72"/>
        <end position="84"/>
    </location>
</feature>
<keyword evidence="3" id="KW-1185">Reference proteome</keyword>
<comment type="caution">
    <text evidence="2">The sequence shown here is derived from an EMBL/GenBank/DDBJ whole genome shotgun (WGS) entry which is preliminary data.</text>
</comment>
<dbReference type="AlphaFoldDB" id="A0A8H2K4X2"/>
<dbReference type="InterPro" id="IPR035172">
    <property type="entry name" value="DUF5302"/>
</dbReference>
<dbReference type="Pfam" id="PF17227">
    <property type="entry name" value="DUF5302"/>
    <property type="match status" value="1"/>
</dbReference>
<evidence type="ECO:0000256" key="1">
    <source>
        <dbReference type="SAM" id="MobiDB-lite"/>
    </source>
</evidence>
<organism evidence="2 3">
    <name type="scientific">Rhodoglobus vestalii</name>
    <dbReference type="NCBI Taxonomy" id="193384"/>
    <lineage>
        <taxon>Bacteria</taxon>
        <taxon>Bacillati</taxon>
        <taxon>Actinomycetota</taxon>
        <taxon>Actinomycetes</taxon>
        <taxon>Micrococcales</taxon>
        <taxon>Microbacteriaceae</taxon>
        <taxon>Rhodoglobus</taxon>
    </lineage>
</organism>
<protein>
    <submittedName>
        <fullName evidence="2">Uncharacterized protein</fullName>
    </submittedName>
</protein>
<proteinExistence type="predicted"/>
<evidence type="ECO:0000313" key="2">
    <source>
        <dbReference type="EMBL" id="TQO18957.1"/>
    </source>
</evidence>
<name>A0A8H2K4X2_9MICO</name>
<dbReference type="Proteomes" id="UP000316560">
    <property type="component" value="Unassembled WGS sequence"/>
</dbReference>
<dbReference type="EMBL" id="VFRA01000001">
    <property type="protein sequence ID" value="TQO18957.1"/>
    <property type="molecule type" value="Genomic_DNA"/>
</dbReference>
<evidence type="ECO:0000313" key="3">
    <source>
        <dbReference type="Proteomes" id="UP000316560"/>
    </source>
</evidence>
<accession>A0A8H2K4X2</accession>
<sequence length="133" mass="15055">MRMPRVAAHVWPTVESLRATRKITTGDQLLASLLRCCLTTTWTTYPIVSLGAVNPAKSAPATRKEHWSFTLESMKTSDSSSSASEENKRKFREALDRKQNKEQDRPGQLDAESAIQGTHERADHKRDFRRKTG</sequence>
<gene>
    <name evidence="2" type="ORF">FB472_0488</name>
</gene>
<feature type="region of interest" description="Disordered" evidence="1">
    <location>
        <begin position="72"/>
        <end position="133"/>
    </location>
</feature>